<dbReference type="Pfam" id="PF00015">
    <property type="entry name" value="MCPsignal"/>
    <property type="match status" value="1"/>
</dbReference>
<dbReference type="PANTHER" id="PTHR32089">
    <property type="entry name" value="METHYL-ACCEPTING CHEMOTAXIS PROTEIN MCPB"/>
    <property type="match status" value="1"/>
</dbReference>
<dbReference type="PANTHER" id="PTHR32089:SF112">
    <property type="entry name" value="LYSOZYME-LIKE PROTEIN-RELATED"/>
    <property type="match status" value="1"/>
</dbReference>
<comment type="caution">
    <text evidence="8">The sequence shown here is derived from an EMBL/GenBank/DDBJ whole genome shotgun (WGS) entry which is preliminary data.</text>
</comment>
<reference evidence="9" key="1">
    <citation type="journal article" date="2019" name="Int. J. Syst. Evol. Microbiol.">
        <title>The Global Catalogue of Microorganisms (GCM) 10K type strain sequencing project: providing services to taxonomists for standard genome sequencing and annotation.</title>
        <authorList>
            <consortium name="The Broad Institute Genomics Platform"/>
            <consortium name="The Broad Institute Genome Sequencing Center for Infectious Disease"/>
            <person name="Wu L."/>
            <person name="Ma J."/>
        </authorList>
    </citation>
    <scope>NUCLEOTIDE SEQUENCE [LARGE SCALE GENOMIC DNA]</scope>
    <source>
        <strain evidence="9">CECT 8570</strain>
    </source>
</reference>
<evidence type="ECO:0000259" key="7">
    <source>
        <dbReference type="PROSITE" id="PS50885"/>
    </source>
</evidence>
<evidence type="ECO:0000256" key="5">
    <source>
        <dbReference type="SAM" id="Phobius"/>
    </source>
</evidence>
<keyword evidence="2 4" id="KW-0807">Transducer</keyword>
<dbReference type="InterPro" id="IPR003660">
    <property type="entry name" value="HAMP_dom"/>
</dbReference>
<dbReference type="PROSITE" id="PS50111">
    <property type="entry name" value="CHEMOTAXIS_TRANSDUC_2"/>
    <property type="match status" value="1"/>
</dbReference>
<dbReference type="PROSITE" id="PS50885">
    <property type="entry name" value="HAMP"/>
    <property type="match status" value="1"/>
</dbReference>
<feature type="domain" description="HAMP" evidence="7">
    <location>
        <begin position="195"/>
        <end position="249"/>
    </location>
</feature>
<dbReference type="InterPro" id="IPR033417">
    <property type="entry name" value="CHASE8"/>
</dbReference>
<evidence type="ECO:0000313" key="8">
    <source>
        <dbReference type="EMBL" id="MFC4362287.1"/>
    </source>
</evidence>
<keyword evidence="5" id="KW-0812">Transmembrane</keyword>
<comment type="similarity">
    <text evidence="3">Belongs to the methyl-accepting chemotaxis (MCP) protein family.</text>
</comment>
<dbReference type="PRINTS" id="PR00260">
    <property type="entry name" value="CHEMTRNSDUCR"/>
</dbReference>
<evidence type="ECO:0000313" key="9">
    <source>
        <dbReference type="Proteomes" id="UP001595840"/>
    </source>
</evidence>
<dbReference type="Proteomes" id="UP001595840">
    <property type="component" value="Unassembled WGS sequence"/>
</dbReference>
<keyword evidence="5" id="KW-0472">Membrane</keyword>
<dbReference type="Pfam" id="PF00672">
    <property type="entry name" value="HAMP"/>
    <property type="match status" value="1"/>
</dbReference>
<dbReference type="SMART" id="SM00304">
    <property type="entry name" value="HAMP"/>
    <property type="match status" value="1"/>
</dbReference>
<evidence type="ECO:0000259" key="6">
    <source>
        <dbReference type="PROSITE" id="PS50111"/>
    </source>
</evidence>
<dbReference type="EMBL" id="JBHSCX010000005">
    <property type="protein sequence ID" value="MFC4362287.1"/>
    <property type="molecule type" value="Genomic_DNA"/>
</dbReference>
<evidence type="ECO:0000256" key="1">
    <source>
        <dbReference type="ARBA" id="ARBA00004370"/>
    </source>
</evidence>
<dbReference type="Gene3D" id="1.10.287.950">
    <property type="entry name" value="Methyl-accepting chemotaxis protein"/>
    <property type="match status" value="1"/>
</dbReference>
<feature type="transmembrane region" description="Helical" evidence="5">
    <location>
        <begin position="171"/>
        <end position="193"/>
    </location>
</feature>
<dbReference type="InterPro" id="IPR004089">
    <property type="entry name" value="MCPsignal_dom"/>
</dbReference>
<dbReference type="Pfam" id="PF17152">
    <property type="entry name" value="CHASE8"/>
    <property type="match status" value="1"/>
</dbReference>
<name>A0ABV8V3A5_9GAMM</name>
<organism evidence="8 9">
    <name type="scientific">Simiduia curdlanivorans</name>
    <dbReference type="NCBI Taxonomy" id="1492769"/>
    <lineage>
        <taxon>Bacteria</taxon>
        <taxon>Pseudomonadati</taxon>
        <taxon>Pseudomonadota</taxon>
        <taxon>Gammaproteobacteria</taxon>
        <taxon>Cellvibrionales</taxon>
        <taxon>Cellvibrionaceae</taxon>
        <taxon>Simiduia</taxon>
    </lineage>
</organism>
<dbReference type="SUPFAM" id="SSF58104">
    <property type="entry name" value="Methyl-accepting chemotaxis protein (MCP) signaling domain"/>
    <property type="match status" value="1"/>
</dbReference>
<dbReference type="CDD" id="cd06225">
    <property type="entry name" value="HAMP"/>
    <property type="match status" value="1"/>
</dbReference>
<gene>
    <name evidence="8" type="ORF">ACFOX3_08235</name>
</gene>
<keyword evidence="5" id="KW-1133">Transmembrane helix</keyword>
<proteinExistence type="inferred from homology"/>
<dbReference type="RefSeq" id="WP_380736144.1">
    <property type="nucleotide sequence ID" value="NZ_JBHSCX010000005.1"/>
</dbReference>
<evidence type="ECO:0000256" key="2">
    <source>
        <dbReference type="ARBA" id="ARBA00023224"/>
    </source>
</evidence>
<comment type="subcellular location">
    <subcellularLocation>
        <location evidence="1">Membrane</location>
    </subcellularLocation>
</comment>
<dbReference type="InterPro" id="IPR004090">
    <property type="entry name" value="Chemotax_Me-accpt_rcpt"/>
</dbReference>
<evidence type="ECO:0000256" key="4">
    <source>
        <dbReference type="PROSITE-ProRule" id="PRU00284"/>
    </source>
</evidence>
<evidence type="ECO:0000256" key="3">
    <source>
        <dbReference type="ARBA" id="ARBA00029447"/>
    </source>
</evidence>
<sequence length="526" mass="55255">MTQLLEGAYLMNMFSMSLKWKVFLGITVTSLLAVIVSSTLAVRAEVGRVEHTIQSDTGDLAKIIGNATVGAIAFGDAASARDILSSLELQTRVMSAVIYGDNGQPFVWYERGRKGSEDLPAMAPRSPGNLGVNTRDNRVDITVAIQSDGNKVGTIYLVASLEELNQAVADAVWSATATVVIIGILAVIISFFLQAGIVGPINSVAEALEDIAGGGGDLTRRLPINSDDEVGRLSTAFNTFVDKVHNIIADFSVTATDLNAQATSLSATAKETERGVVRQQTEIQQVVTAVREMATVVGDVASNVSQAAANAEEADRQANNGKSVVSSTVIKIEGLASDINAAAEVIDKLRAETDNIGSVLDVIRGIAEQTNLLALNAAIEAARAGEQGRGFAVVADEVRTLASRTQTSTQEIQVMIERLQAGAREAVSKMEKGTGQAGESVTQAEEASRALDAITAGVGSIKDKTNQIASASEEQSAATREMERNMENIAGVARQASEGSIEIATSTARLAEMAASMAKIVKQFKV</sequence>
<dbReference type="SMART" id="SM00283">
    <property type="entry name" value="MA"/>
    <property type="match status" value="1"/>
</dbReference>
<keyword evidence="9" id="KW-1185">Reference proteome</keyword>
<dbReference type="CDD" id="cd11386">
    <property type="entry name" value="MCP_signal"/>
    <property type="match status" value="1"/>
</dbReference>
<feature type="domain" description="Methyl-accepting transducer" evidence="6">
    <location>
        <begin position="254"/>
        <end position="490"/>
    </location>
</feature>
<accession>A0ABV8V3A5</accession>
<protein>
    <submittedName>
        <fullName evidence="8">Methyl-accepting chemotaxis protein</fullName>
    </submittedName>
</protein>